<dbReference type="InParanoid" id="Q01NR2"/>
<dbReference type="KEGG" id="sus:Acid_7810"/>
<dbReference type="GO" id="GO:0016757">
    <property type="term" value="F:glycosyltransferase activity"/>
    <property type="evidence" value="ECO:0007669"/>
    <property type="project" value="UniProtKB-ARBA"/>
</dbReference>
<accession>Q01NR2</accession>
<name>Q01NR2_SOLUE</name>
<protein>
    <submittedName>
        <fullName evidence="2">Glycosyl transferase, group 1</fullName>
    </submittedName>
</protein>
<dbReference type="PANTHER" id="PTHR45947:SF3">
    <property type="entry name" value="SULFOQUINOVOSYL TRANSFERASE SQD2"/>
    <property type="match status" value="1"/>
</dbReference>
<dbReference type="Pfam" id="PF13439">
    <property type="entry name" value="Glyco_transf_4"/>
    <property type="match status" value="1"/>
</dbReference>
<dbReference type="Pfam" id="PF13692">
    <property type="entry name" value="Glyco_trans_1_4"/>
    <property type="match status" value="1"/>
</dbReference>
<dbReference type="AlphaFoldDB" id="Q01NR2"/>
<dbReference type="CDD" id="cd03801">
    <property type="entry name" value="GT4_PimA-like"/>
    <property type="match status" value="1"/>
</dbReference>
<organism evidence="2">
    <name type="scientific">Solibacter usitatus (strain Ellin6076)</name>
    <dbReference type="NCBI Taxonomy" id="234267"/>
    <lineage>
        <taxon>Bacteria</taxon>
        <taxon>Pseudomonadati</taxon>
        <taxon>Acidobacteriota</taxon>
        <taxon>Terriglobia</taxon>
        <taxon>Bryobacterales</taxon>
        <taxon>Solibacteraceae</taxon>
        <taxon>Candidatus Solibacter</taxon>
    </lineage>
</organism>
<dbReference type="HOGENOM" id="CLU_009583_0_3_0"/>
<dbReference type="InterPro" id="IPR028098">
    <property type="entry name" value="Glyco_trans_4-like_N"/>
</dbReference>
<dbReference type="EMBL" id="CP000473">
    <property type="protein sequence ID" value="ABJ88708.1"/>
    <property type="molecule type" value="Genomic_DNA"/>
</dbReference>
<feature type="domain" description="Glycosyltransferase subfamily 4-like N-terminal" evidence="1">
    <location>
        <begin position="19"/>
        <end position="177"/>
    </location>
</feature>
<dbReference type="SUPFAM" id="SSF53756">
    <property type="entry name" value="UDP-Glycosyltransferase/glycogen phosphorylase"/>
    <property type="match status" value="1"/>
</dbReference>
<evidence type="ECO:0000313" key="2">
    <source>
        <dbReference type="EMBL" id="ABJ88708.1"/>
    </source>
</evidence>
<sequence length="367" mass="39901">MSSHPRRAVLLMARELGLGGSERQLAEIALALDRERFEPHVGCFTNGGFRASDLHDAGVPILELGVRSLVSTSALAGAWRMGRYLRQHRIRLVHAFDVPLDLFAVPVARFFHTPVVLSSQRAHRSLTPGGTRQLLRLTDRMVDGIVVNSRAVARELQAEDDVPASMLRLAYNGLDTSIFQADGPRADLPWTDKGVVIGVICALRPEKGLLTLLEAFDRVRGSHPGVKLLIVGSGPMLEQLQARAGSDCHFEPAVRDVTPWLRAIDIFVLPSLSEALSNSLMEAMSCGCCPVASEVGGNPELVEEGRSGLLFPAGDSRGLAACLTRLLEDANLRRRLASNAAVRMRDHFTRADSARAMATIYEEFLGG</sequence>
<proteinExistence type="predicted"/>
<keyword evidence="2" id="KW-0808">Transferase</keyword>
<evidence type="ECO:0000259" key="1">
    <source>
        <dbReference type="Pfam" id="PF13439"/>
    </source>
</evidence>
<dbReference type="eggNOG" id="COG0438">
    <property type="taxonomic scope" value="Bacteria"/>
</dbReference>
<gene>
    <name evidence="2" type="ordered locus">Acid_7810</name>
</gene>
<dbReference type="Gene3D" id="3.40.50.2000">
    <property type="entry name" value="Glycogen Phosphorylase B"/>
    <property type="match status" value="2"/>
</dbReference>
<dbReference type="InterPro" id="IPR050194">
    <property type="entry name" value="Glycosyltransferase_grp1"/>
</dbReference>
<dbReference type="STRING" id="234267.Acid_7810"/>
<dbReference type="CAZy" id="GT4">
    <property type="family name" value="Glycosyltransferase Family 4"/>
</dbReference>
<reference evidence="2" key="1">
    <citation type="submission" date="2006-10" db="EMBL/GenBank/DDBJ databases">
        <title>Complete sequence of Solibacter usitatus Ellin6076.</title>
        <authorList>
            <consortium name="US DOE Joint Genome Institute"/>
            <person name="Copeland A."/>
            <person name="Lucas S."/>
            <person name="Lapidus A."/>
            <person name="Barry K."/>
            <person name="Detter J.C."/>
            <person name="Glavina del Rio T."/>
            <person name="Hammon N."/>
            <person name="Israni S."/>
            <person name="Dalin E."/>
            <person name="Tice H."/>
            <person name="Pitluck S."/>
            <person name="Thompson L.S."/>
            <person name="Brettin T."/>
            <person name="Bruce D."/>
            <person name="Han C."/>
            <person name="Tapia R."/>
            <person name="Gilna P."/>
            <person name="Schmutz J."/>
            <person name="Larimer F."/>
            <person name="Land M."/>
            <person name="Hauser L."/>
            <person name="Kyrpides N."/>
            <person name="Mikhailova N."/>
            <person name="Janssen P.H."/>
            <person name="Kuske C.R."/>
            <person name="Richardson P."/>
        </authorList>
    </citation>
    <scope>NUCLEOTIDE SEQUENCE</scope>
    <source>
        <strain evidence="2">Ellin6076</strain>
    </source>
</reference>
<dbReference type="OrthoDB" id="3199616at2"/>
<dbReference type="PANTHER" id="PTHR45947">
    <property type="entry name" value="SULFOQUINOVOSYL TRANSFERASE SQD2"/>
    <property type="match status" value="1"/>
</dbReference>